<dbReference type="EMBL" id="JABCQH010000001">
    <property type="protein sequence ID" value="MBF0887290.1"/>
    <property type="molecule type" value="Genomic_DNA"/>
</dbReference>
<keyword evidence="2" id="KW-1185">Reference proteome</keyword>
<gene>
    <name evidence="1" type="ORF">HKD19_01845</name>
</gene>
<organism evidence="1 2">
    <name type="scientific">Gluconobacter cadivus</name>
    <dbReference type="NCBI Taxonomy" id="2728101"/>
    <lineage>
        <taxon>Bacteria</taxon>
        <taxon>Pseudomonadati</taxon>
        <taxon>Pseudomonadota</taxon>
        <taxon>Alphaproteobacteria</taxon>
        <taxon>Acetobacterales</taxon>
        <taxon>Acetobacteraceae</taxon>
        <taxon>Gluconobacter</taxon>
    </lineage>
</organism>
<name>A0ABR9YRZ6_9PROT</name>
<sequence>MMDNEVVSVLKTALRSWVCKKDALSKPALLTEPDIHDLAVATKAGMVPPPCPEGVREWGNLRELTKGWIVQQEPDAIPEPLQNHDFEYLATLIAPACSDAQSCHEDEKLVFAREHLGRCL</sequence>
<evidence type="ECO:0000313" key="1">
    <source>
        <dbReference type="EMBL" id="MBF0887290.1"/>
    </source>
</evidence>
<proteinExistence type="predicted"/>
<reference evidence="1 2" key="2">
    <citation type="submission" date="2020-11" db="EMBL/GenBank/DDBJ databases">
        <title>Description of novel Gluconobacter species.</title>
        <authorList>
            <person name="Cleenwerck I."/>
            <person name="Cnockaert M."/>
            <person name="Borremans W."/>
            <person name="Wieme A.D."/>
            <person name="De Vuyst L."/>
            <person name="Vandamme P."/>
        </authorList>
    </citation>
    <scope>NUCLEOTIDE SEQUENCE [LARGE SCALE GENOMIC DNA]</scope>
    <source>
        <strain evidence="1 2">LMG 1745</strain>
    </source>
</reference>
<accession>A0ABR9YRZ6</accession>
<dbReference type="RefSeq" id="WP_194261250.1">
    <property type="nucleotide sequence ID" value="NZ_JABCQH010000001.1"/>
</dbReference>
<dbReference type="Proteomes" id="UP000662701">
    <property type="component" value="Unassembled WGS sequence"/>
</dbReference>
<evidence type="ECO:0000313" key="2">
    <source>
        <dbReference type="Proteomes" id="UP000662701"/>
    </source>
</evidence>
<protein>
    <submittedName>
        <fullName evidence="1">Uncharacterized protein</fullName>
    </submittedName>
</protein>
<reference evidence="2" key="1">
    <citation type="submission" date="2020-04" db="EMBL/GenBank/DDBJ databases">
        <title>Description of novel Gluconacetobacter.</title>
        <authorList>
            <person name="Sombolestani A."/>
        </authorList>
    </citation>
    <scope>NUCLEOTIDE SEQUENCE [LARGE SCALE GENOMIC DNA]</scope>
    <source>
        <strain evidence="2">LMG 1745</strain>
    </source>
</reference>
<comment type="caution">
    <text evidence="1">The sequence shown here is derived from an EMBL/GenBank/DDBJ whole genome shotgun (WGS) entry which is preliminary data.</text>
</comment>